<evidence type="ECO:0000256" key="3">
    <source>
        <dbReference type="ARBA" id="ARBA00022825"/>
    </source>
</evidence>
<dbReference type="AlphaFoldDB" id="A0A9L0SPQ2"/>
<keyword evidence="1" id="KW-0645">Protease</keyword>
<sequence length="143" mass="15493">MHSITPMCSFRLSRLSSWRVRVGLVSHSMVRTHQGAVVERIIPHPLYSAQNHDYDVALLRLRTPLDFSDTVGAVCLPAEEQDFPRGSQCWVSGWGHTDPSHGPLDGGEAAAPDAEGMDAPSLHKRLSPPMGQPPGHMASPLGP</sequence>
<keyword evidence="2" id="KW-0378">Hydrolase</keyword>
<dbReference type="Ensembl" id="ENSECAT00000098445.1">
    <property type="protein sequence ID" value="ENSECAP00000075978.1"/>
    <property type="gene ID" value="ENSECAG00000023128.4"/>
</dbReference>
<dbReference type="GO" id="GO:0006508">
    <property type="term" value="P:proteolysis"/>
    <property type="evidence" value="ECO:0007669"/>
    <property type="project" value="UniProtKB-KW"/>
</dbReference>
<name>A0A9L0SPQ2_HORSE</name>
<feature type="compositionally biased region" description="Low complexity" evidence="5">
    <location>
        <begin position="102"/>
        <end position="120"/>
    </location>
</feature>
<dbReference type="PANTHER" id="PTHR24252:SF17">
    <property type="entry name" value="SUPPRESSOR OF TUMORIGENICITY 14 PROTEIN HOMOLOG-RELATED"/>
    <property type="match status" value="1"/>
</dbReference>
<reference evidence="7 8" key="1">
    <citation type="journal article" date="2009" name="Science">
        <title>Genome sequence, comparative analysis, and population genetics of the domestic horse.</title>
        <authorList>
            <consortium name="Broad Institute Genome Sequencing Platform"/>
            <consortium name="Broad Institute Whole Genome Assembly Team"/>
            <person name="Wade C.M."/>
            <person name="Giulotto E."/>
            <person name="Sigurdsson S."/>
            <person name="Zoli M."/>
            <person name="Gnerre S."/>
            <person name="Imsland F."/>
            <person name="Lear T.L."/>
            <person name="Adelson D.L."/>
            <person name="Bailey E."/>
            <person name="Bellone R.R."/>
            <person name="Bloecker H."/>
            <person name="Distl O."/>
            <person name="Edgar R.C."/>
            <person name="Garber M."/>
            <person name="Leeb T."/>
            <person name="Mauceli E."/>
            <person name="MacLeod J.N."/>
            <person name="Penedo M.C.T."/>
            <person name="Raison J.M."/>
            <person name="Sharpe T."/>
            <person name="Vogel J."/>
            <person name="Andersson L."/>
            <person name="Antczak D.F."/>
            <person name="Biagi T."/>
            <person name="Binns M.M."/>
            <person name="Chowdhary B.P."/>
            <person name="Coleman S.J."/>
            <person name="Della Valle G."/>
            <person name="Fryc S."/>
            <person name="Guerin G."/>
            <person name="Hasegawa T."/>
            <person name="Hill E.W."/>
            <person name="Jurka J."/>
            <person name="Kiialainen A."/>
            <person name="Lindgren G."/>
            <person name="Liu J."/>
            <person name="Magnani E."/>
            <person name="Mickelson J.R."/>
            <person name="Murray J."/>
            <person name="Nergadze S.G."/>
            <person name="Onofrio R."/>
            <person name="Pedroni S."/>
            <person name="Piras M.F."/>
            <person name="Raudsepp T."/>
            <person name="Rocchi M."/>
            <person name="Roeed K.H."/>
            <person name="Ryder O.A."/>
            <person name="Searle S."/>
            <person name="Skow L."/>
            <person name="Swinburne J.E."/>
            <person name="Syvaenen A.C."/>
            <person name="Tozaki T."/>
            <person name="Valberg S.J."/>
            <person name="Vaudin M."/>
            <person name="White J.R."/>
            <person name="Zody M.C."/>
            <person name="Lander E.S."/>
            <person name="Lindblad-Toh K."/>
        </authorList>
    </citation>
    <scope>NUCLEOTIDE SEQUENCE [LARGE SCALE GENOMIC DNA]</scope>
    <source>
        <strain evidence="7 8">Thoroughbred</strain>
    </source>
</reference>
<dbReference type="GeneTree" id="ENSGT00940000159163"/>
<dbReference type="InterPro" id="IPR009003">
    <property type="entry name" value="Peptidase_S1_PA"/>
</dbReference>
<proteinExistence type="predicted"/>
<accession>A0A9L0SPQ2</accession>
<reference evidence="7" key="2">
    <citation type="submission" date="2025-08" db="UniProtKB">
        <authorList>
            <consortium name="Ensembl"/>
        </authorList>
    </citation>
    <scope>IDENTIFICATION</scope>
    <source>
        <strain evidence="7">Thoroughbred</strain>
    </source>
</reference>
<evidence type="ECO:0000256" key="4">
    <source>
        <dbReference type="ARBA" id="ARBA00023157"/>
    </source>
</evidence>
<gene>
    <name evidence="7" type="primary">TMPRSS5</name>
</gene>
<organism evidence="7 8">
    <name type="scientific">Equus caballus</name>
    <name type="common">Horse</name>
    <dbReference type="NCBI Taxonomy" id="9796"/>
    <lineage>
        <taxon>Eukaryota</taxon>
        <taxon>Metazoa</taxon>
        <taxon>Chordata</taxon>
        <taxon>Craniata</taxon>
        <taxon>Vertebrata</taxon>
        <taxon>Euteleostomi</taxon>
        <taxon>Mammalia</taxon>
        <taxon>Eutheria</taxon>
        <taxon>Laurasiatheria</taxon>
        <taxon>Perissodactyla</taxon>
        <taxon>Equidae</taxon>
        <taxon>Equus</taxon>
    </lineage>
</organism>
<dbReference type="Pfam" id="PF00089">
    <property type="entry name" value="Trypsin"/>
    <property type="match status" value="1"/>
</dbReference>
<keyword evidence="4" id="KW-1015">Disulfide bond</keyword>
<dbReference type="Proteomes" id="UP000002281">
    <property type="component" value="Chromosome 7"/>
</dbReference>
<feature type="region of interest" description="Disordered" evidence="5">
    <location>
        <begin position="94"/>
        <end position="143"/>
    </location>
</feature>
<evidence type="ECO:0000256" key="1">
    <source>
        <dbReference type="ARBA" id="ARBA00022670"/>
    </source>
</evidence>
<keyword evidence="3" id="KW-0720">Serine protease</keyword>
<feature type="domain" description="Peptidase S1" evidence="6">
    <location>
        <begin position="1"/>
        <end position="103"/>
    </location>
</feature>
<dbReference type="Gene3D" id="2.40.10.10">
    <property type="entry name" value="Trypsin-like serine proteases"/>
    <property type="match status" value="1"/>
</dbReference>
<dbReference type="PROSITE" id="PS50240">
    <property type="entry name" value="TRYPSIN_DOM"/>
    <property type="match status" value="1"/>
</dbReference>
<keyword evidence="8" id="KW-1185">Reference proteome</keyword>
<evidence type="ECO:0000313" key="7">
    <source>
        <dbReference type="Ensembl" id="ENSECAP00000075978.1"/>
    </source>
</evidence>
<dbReference type="InterPro" id="IPR001254">
    <property type="entry name" value="Trypsin_dom"/>
</dbReference>
<evidence type="ECO:0000313" key="8">
    <source>
        <dbReference type="Proteomes" id="UP000002281"/>
    </source>
</evidence>
<reference evidence="7" key="3">
    <citation type="submission" date="2025-09" db="UniProtKB">
        <authorList>
            <consortium name="Ensembl"/>
        </authorList>
    </citation>
    <scope>IDENTIFICATION</scope>
    <source>
        <strain evidence="7">Thoroughbred</strain>
    </source>
</reference>
<dbReference type="SUPFAM" id="SSF50494">
    <property type="entry name" value="Trypsin-like serine proteases"/>
    <property type="match status" value="1"/>
</dbReference>
<evidence type="ECO:0000256" key="5">
    <source>
        <dbReference type="SAM" id="MobiDB-lite"/>
    </source>
</evidence>
<evidence type="ECO:0000259" key="6">
    <source>
        <dbReference type="PROSITE" id="PS50240"/>
    </source>
</evidence>
<evidence type="ECO:0000256" key="2">
    <source>
        <dbReference type="ARBA" id="ARBA00022801"/>
    </source>
</evidence>
<dbReference type="PANTHER" id="PTHR24252">
    <property type="entry name" value="ACROSIN-RELATED"/>
    <property type="match status" value="1"/>
</dbReference>
<protein>
    <submittedName>
        <fullName evidence="7">Transmembrane serine protease 5</fullName>
    </submittedName>
</protein>
<dbReference type="InterPro" id="IPR043504">
    <property type="entry name" value="Peptidase_S1_PA_chymotrypsin"/>
</dbReference>
<dbReference type="GO" id="GO:0004252">
    <property type="term" value="F:serine-type endopeptidase activity"/>
    <property type="evidence" value="ECO:0007669"/>
    <property type="project" value="InterPro"/>
</dbReference>